<dbReference type="GO" id="GO:0006046">
    <property type="term" value="P:N-acetylglucosamine catabolic process"/>
    <property type="evidence" value="ECO:0007669"/>
    <property type="project" value="TreeGrafter"/>
</dbReference>
<dbReference type="GO" id="GO:0042802">
    <property type="term" value="F:identical protein binding"/>
    <property type="evidence" value="ECO:0007669"/>
    <property type="project" value="TreeGrafter"/>
</dbReference>
<reference evidence="3" key="1">
    <citation type="submission" date="2020-10" db="EMBL/GenBank/DDBJ databases">
        <authorList>
            <person name="Gilroy R."/>
        </authorList>
    </citation>
    <scope>NUCLEOTIDE SEQUENCE</scope>
    <source>
        <strain evidence="3">ChiGjej1B1-24693</strain>
    </source>
</reference>
<reference evidence="3" key="2">
    <citation type="journal article" date="2021" name="PeerJ">
        <title>Extensive microbial diversity within the chicken gut microbiome revealed by metagenomics and culture.</title>
        <authorList>
            <person name="Gilroy R."/>
            <person name="Ravi A."/>
            <person name="Getino M."/>
            <person name="Pursley I."/>
            <person name="Horton D.L."/>
            <person name="Alikhan N.F."/>
            <person name="Baker D."/>
            <person name="Gharbi K."/>
            <person name="Hall N."/>
            <person name="Watson M."/>
            <person name="Adriaenssens E.M."/>
            <person name="Foster-Nyarko E."/>
            <person name="Jarju S."/>
            <person name="Secka A."/>
            <person name="Antonio M."/>
            <person name="Oren A."/>
            <person name="Chaudhuri R.R."/>
            <person name="La Ragione R."/>
            <person name="Hildebrand F."/>
            <person name="Pallen M.J."/>
        </authorList>
    </citation>
    <scope>NUCLEOTIDE SEQUENCE</scope>
    <source>
        <strain evidence="3">ChiGjej1B1-24693</strain>
    </source>
</reference>
<sequence>MTSDTSAAQVDPVRTLTAGDLSVRAHTSAEAMGRDAARQVAEVLRATIAEKGSARAILATGNSQYPLMDALAAHREEYGIDWSKVTAFHMDEYVGIDADHTASFRRWMRERVEQRLGVGVMNYINGDSGDAEAECARYEALLREAPIDLTCMGIGENGHLAFNEPHVAKFDDPRWANVITLDETSRNQQVGEGHFPDFDAVPAEAISLSIPALLSASTVVVCVPEARKADAVHATLNDEISTACPGTILRRAPQATLYLDNESSARI</sequence>
<dbReference type="EMBL" id="DVLP01000224">
    <property type="protein sequence ID" value="HIT75393.1"/>
    <property type="molecule type" value="Genomic_DNA"/>
</dbReference>
<feature type="domain" description="Glucosamine/galactosamine-6-phosphate isomerase" evidence="2">
    <location>
        <begin position="28"/>
        <end position="250"/>
    </location>
</feature>
<evidence type="ECO:0000313" key="4">
    <source>
        <dbReference type="Proteomes" id="UP000886842"/>
    </source>
</evidence>
<dbReference type="CDD" id="cd01399">
    <property type="entry name" value="GlcN6P_deaminase"/>
    <property type="match status" value="1"/>
</dbReference>
<dbReference type="Gene3D" id="3.40.50.1360">
    <property type="match status" value="1"/>
</dbReference>
<dbReference type="GO" id="GO:0005737">
    <property type="term" value="C:cytoplasm"/>
    <property type="evidence" value="ECO:0007669"/>
    <property type="project" value="TreeGrafter"/>
</dbReference>
<evidence type="ECO:0000259" key="2">
    <source>
        <dbReference type="Pfam" id="PF01182"/>
    </source>
</evidence>
<evidence type="ECO:0000256" key="1">
    <source>
        <dbReference type="ARBA" id="ARBA00023277"/>
    </source>
</evidence>
<protein>
    <submittedName>
        <fullName evidence="3">Glucosamine-6-phosphate deaminase</fullName>
    </submittedName>
</protein>
<dbReference type="PANTHER" id="PTHR11280:SF6">
    <property type="entry name" value="GLUCOSAMINE-6-PHOSPHATE ISOMERASE NAGB"/>
    <property type="match status" value="1"/>
</dbReference>
<dbReference type="Proteomes" id="UP000886842">
    <property type="component" value="Unassembled WGS sequence"/>
</dbReference>
<dbReference type="GO" id="GO:0019262">
    <property type="term" value="P:N-acetylneuraminate catabolic process"/>
    <property type="evidence" value="ECO:0007669"/>
    <property type="project" value="TreeGrafter"/>
</dbReference>
<proteinExistence type="predicted"/>
<dbReference type="GO" id="GO:0006043">
    <property type="term" value="P:glucosamine catabolic process"/>
    <property type="evidence" value="ECO:0007669"/>
    <property type="project" value="TreeGrafter"/>
</dbReference>
<dbReference type="InterPro" id="IPR006148">
    <property type="entry name" value="Glc/Gal-6P_isomerase"/>
</dbReference>
<dbReference type="PANTHER" id="PTHR11280">
    <property type="entry name" value="GLUCOSAMINE-6-PHOSPHATE ISOMERASE"/>
    <property type="match status" value="1"/>
</dbReference>
<dbReference type="AlphaFoldDB" id="A0A9D1KNJ7"/>
<dbReference type="SUPFAM" id="SSF100950">
    <property type="entry name" value="NagB/RpiA/CoA transferase-like"/>
    <property type="match status" value="1"/>
</dbReference>
<evidence type="ECO:0000313" key="3">
    <source>
        <dbReference type="EMBL" id="HIT75393.1"/>
    </source>
</evidence>
<keyword evidence="1" id="KW-0119">Carbohydrate metabolism</keyword>
<dbReference type="InterPro" id="IPR037171">
    <property type="entry name" value="NagB/RpiA_transferase-like"/>
</dbReference>
<dbReference type="GO" id="GO:0005975">
    <property type="term" value="P:carbohydrate metabolic process"/>
    <property type="evidence" value="ECO:0007669"/>
    <property type="project" value="InterPro"/>
</dbReference>
<accession>A0A9D1KNJ7</accession>
<organism evidence="3 4">
    <name type="scientific">Candidatus Avipropionibacterium avicola</name>
    <dbReference type="NCBI Taxonomy" id="2840701"/>
    <lineage>
        <taxon>Bacteria</taxon>
        <taxon>Bacillati</taxon>
        <taxon>Actinomycetota</taxon>
        <taxon>Actinomycetes</taxon>
        <taxon>Propionibacteriales</taxon>
        <taxon>Propionibacteriaceae</taxon>
        <taxon>Propionibacteriaceae incertae sedis</taxon>
        <taxon>Candidatus Avipropionibacterium</taxon>
    </lineage>
</organism>
<dbReference type="Pfam" id="PF01182">
    <property type="entry name" value="Glucosamine_iso"/>
    <property type="match status" value="1"/>
</dbReference>
<dbReference type="GO" id="GO:0004342">
    <property type="term" value="F:glucosamine-6-phosphate deaminase activity"/>
    <property type="evidence" value="ECO:0007669"/>
    <property type="project" value="InterPro"/>
</dbReference>
<dbReference type="InterPro" id="IPR004547">
    <property type="entry name" value="Glucosamine6P_isomerase"/>
</dbReference>
<comment type="caution">
    <text evidence="3">The sequence shown here is derived from an EMBL/GenBank/DDBJ whole genome shotgun (WGS) entry which is preliminary data.</text>
</comment>
<name>A0A9D1KNJ7_9ACTN</name>
<gene>
    <name evidence="3" type="ORF">IAA98_07405</name>
</gene>